<dbReference type="GO" id="GO:0004222">
    <property type="term" value="F:metalloendopeptidase activity"/>
    <property type="evidence" value="ECO:0007669"/>
    <property type="project" value="TreeGrafter"/>
</dbReference>
<dbReference type="PANTHER" id="PTHR21666:SF286">
    <property type="entry name" value="LIPOPROTEIN NLPD"/>
    <property type="match status" value="1"/>
</dbReference>
<dbReference type="CDD" id="cd12797">
    <property type="entry name" value="M23_peptidase"/>
    <property type="match status" value="1"/>
</dbReference>
<protein>
    <submittedName>
        <fullName evidence="2">Peptidase M23B</fullName>
    </submittedName>
</protein>
<evidence type="ECO:0000313" key="2">
    <source>
        <dbReference type="EMBL" id="EAT59743.1"/>
    </source>
</evidence>
<proteinExistence type="predicted"/>
<name>Q0YU11_9CHLB</name>
<accession>Q0YU11</accession>
<keyword evidence="3" id="KW-1185">Reference proteome</keyword>
<dbReference type="AlphaFoldDB" id="Q0YU11"/>
<dbReference type="InterPro" id="IPR011055">
    <property type="entry name" value="Dup_hybrid_motif"/>
</dbReference>
<dbReference type="InterPro" id="IPR016047">
    <property type="entry name" value="M23ase_b-sheet_dom"/>
</dbReference>
<gene>
    <name evidence="2" type="ORF">CferDRAFT_1750</name>
</gene>
<dbReference type="SUPFAM" id="SSF51261">
    <property type="entry name" value="Duplicated hybrid motif"/>
    <property type="match status" value="1"/>
</dbReference>
<evidence type="ECO:0000313" key="3">
    <source>
        <dbReference type="Proteomes" id="UP000004162"/>
    </source>
</evidence>
<organism evidence="2 3">
    <name type="scientific">Chlorobium ferrooxidans DSM 13031</name>
    <dbReference type="NCBI Taxonomy" id="377431"/>
    <lineage>
        <taxon>Bacteria</taxon>
        <taxon>Pseudomonadati</taxon>
        <taxon>Chlorobiota</taxon>
        <taxon>Chlorobiia</taxon>
        <taxon>Chlorobiales</taxon>
        <taxon>Chlorobiaceae</taxon>
        <taxon>Chlorobium/Pelodictyon group</taxon>
        <taxon>Chlorobium</taxon>
    </lineage>
</organism>
<dbReference type="PANTHER" id="PTHR21666">
    <property type="entry name" value="PEPTIDASE-RELATED"/>
    <property type="match status" value="1"/>
</dbReference>
<reference evidence="2 3" key="2">
    <citation type="submission" date="2006-07" db="EMBL/GenBank/DDBJ databases">
        <title>Sequencing of the draft genome and assembly of Chlorobium ferroxidans DSM 13031.</title>
        <authorList>
            <consortium name="US DOE Joint Genome Institute (JGI-PGF)"/>
            <person name="Copeland A."/>
            <person name="Lucas S."/>
            <person name="Lapidus A."/>
            <person name="Barry K."/>
            <person name="Glavina del Rio T."/>
            <person name="Dalin E."/>
            <person name="Tice H."/>
            <person name="Bruce D."/>
            <person name="Pitluck S."/>
            <person name="Richardson P."/>
        </authorList>
    </citation>
    <scope>NUCLEOTIDE SEQUENCE [LARGE SCALE GENOMIC DNA]</scope>
    <source>
        <strain evidence="2 3">DSM 13031</strain>
    </source>
</reference>
<dbReference type="EMBL" id="AASE01000002">
    <property type="protein sequence ID" value="EAT59743.1"/>
    <property type="molecule type" value="Genomic_DNA"/>
</dbReference>
<dbReference type="FunFam" id="2.70.70.10:FF:000006">
    <property type="entry name" value="M23 family peptidase"/>
    <property type="match status" value="1"/>
</dbReference>
<sequence length="260" mass="28623">MSSNTRFMIRTDYVRKVKNSLFSIPFSLPPVLALLLLSLLLQSPPRSLHAEEKQPAVTKTSDQTKTTEGLLASTEQMIEHLILQIERQRESTPETGELSDNPRPTSFFASVPNIKPLSGSITSKFGIRVHPIYNVPLFHSGIDFAAAEGSRVRSTGDGIVAFSGYDRGYGQKITINHGYGYKTIYGHLSKALVRQGQRVKRGDIIALSGNTGVSTGPHLHYEVRKNNLLVNPTAYFFDDANPDKFITTKDASAEESGNNS</sequence>
<dbReference type="OrthoDB" id="9810477at2"/>
<dbReference type="InterPro" id="IPR050570">
    <property type="entry name" value="Cell_wall_metabolism_enzyme"/>
</dbReference>
<feature type="domain" description="M23ase beta-sheet core" evidence="1">
    <location>
        <begin position="138"/>
        <end position="232"/>
    </location>
</feature>
<comment type="caution">
    <text evidence="2">The sequence shown here is derived from an EMBL/GenBank/DDBJ whole genome shotgun (WGS) entry which is preliminary data.</text>
</comment>
<reference evidence="2 3" key="1">
    <citation type="submission" date="2006-07" db="EMBL/GenBank/DDBJ databases">
        <title>Annotation of the draft genome assembly of Chlorobium ferroxidans DSM 13031.</title>
        <authorList>
            <consortium name="US DOE Joint Genome Institute (JGI-ORNL)"/>
            <person name="Larimer F."/>
            <person name="Land M."/>
            <person name="Hauser L."/>
        </authorList>
    </citation>
    <scope>NUCLEOTIDE SEQUENCE [LARGE SCALE GENOMIC DNA]</scope>
    <source>
        <strain evidence="2 3">DSM 13031</strain>
    </source>
</reference>
<dbReference type="Gene3D" id="2.70.70.10">
    <property type="entry name" value="Glucose Permease (Domain IIA)"/>
    <property type="match status" value="1"/>
</dbReference>
<evidence type="ECO:0000259" key="1">
    <source>
        <dbReference type="Pfam" id="PF01551"/>
    </source>
</evidence>
<dbReference type="Pfam" id="PF01551">
    <property type="entry name" value="Peptidase_M23"/>
    <property type="match status" value="1"/>
</dbReference>
<dbReference type="Proteomes" id="UP000004162">
    <property type="component" value="Unassembled WGS sequence"/>
</dbReference>